<dbReference type="OrthoDB" id="8449076at2"/>
<comment type="caution">
    <text evidence="1">The sequence shown here is derived from an EMBL/GenBank/DDBJ whole genome shotgun (WGS) entry which is preliminary data.</text>
</comment>
<protein>
    <submittedName>
        <fullName evidence="1">Uncharacterized protein</fullName>
    </submittedName>
</protein>
<dbReference type="RefSeq" id="WP_130493692.1">
    <property type="nucleotide sequence ID" value="NZ_SGXD01000003.1"/>
</dbReference>
<organism evidence="1 2">
    <name type="scientific">Motilibacter rhizosphaerae</name>
    <dbReference type="NCBI Taxonomy" id="598652"/>
    <lineage>
        <taxon>Bacteria</taxon>
        <taxon>Bacillati</taxon>
        <taxon>Actinomycetota</taxon>
        <taxon>Actinomycetes</taxon>
        <taxon>Motilibacterales</taxon>
        <taxon>Motilibacteraceae</taxon>
        <taxon>Motilibacter</taxon>
    </lineage>
</organism>
<evidence type="ECO:0000313" key="2">
    <source>
        <dbReference type="Proteomes" id="UP000293638"/>
    </source>
</evidence>
<dbReference type="Proteomes" id="UP000293638">
    <property type="component" value="Unassembled WGS sequence"/>
</dbReference>
<sequence>MRGMQRQELVRLDGAPYAAASRLATEGAAVSGTLRRGAFALRHAGWVPAWLRLVAELPVQDLPLSGSAGGRAIRSALGTGGWRARSASHAVLELPASVEEYLRGSKRQAVRTNVRRASAAGYEVARRCGTPGHQGLWEVRRAGGVVATATAVLDREVVLLQTLLKDGQAAIPSEVRYLLHTEVVSDLIADGVRFVVVEAVLGMPPGLKYFGARLGYEARRVRLVALPELAPVQRPAVVDLRQFPVPRLPQVLGGPAGQVLRSGSARR</sequence>
<proteinExistence type="predicted"/>
<evidence type="ECO:0000313" key="1">
    <source>
        <dbReference type="EMBL" id="RZS87591.1"/>
    </source>
</evidence>
<accession>A0A4Q7NQI9</accession>
<reference evidence="1 2" key="1">
    <citation type="submission" date="2019-02" db="EMBL/GenBank/DDBJ databases">
        <title>Genomic Encyclopedia of Type Strains, Phase IV (KMG-IV): sequencing the most valuable type-strain genomes for metagenomic binning, comparative biology and taxonomic classification.</title>
        <authorList>
            <person name="Goeker M."/>
        </authorList>
    </citation>
    <scope>NUCLEOTIDE SEQUENCE [LARGE SCALE GENOMIC DNA]</scope>
    <source>
        <strain evidence="1 2">DSM 45622</strain>
    </source>
</reference>
<dbReference type="AlphaFoldDB" id="A0A4Q7NQI9"/>
<dbReference type="EMBL" id="SGXD01000003">
    <property type="protein sequence ID" value="RZS87591.1"/>
    <property type="molecule type" value="Genomic_DNA"/>
</dbReference>
<gene>
    <name evidence="1" type="ORF">EV189_3024</name>
</gene>
<name>A0A4Q7NQI9_9ACTN</name>
<keyword evidence="2" id="KW-1185">Reference proteome</keyword>